<evidence type="ECO:0000313" key="2">
    <source>
        <dbReference type="Proteomes" id="UP000654370"/>
    </source>
</evidence>
<sequence>MGCCISMPHLLGKPLVYEVKLDEAGVAYRVESGTGTHYIHINGDEEMFIEEKIRPQMMEPLDMDGEIPPPSYTDNRYIAVPSPAAKLPAPSTDKMTIK</sequence>
<dbReference type="OrthoDB" id="2366000at2759"/>
<dbReference type="AlphaFoldDB" id="A0A8H7UDP2"/>
<keyword evidence="2" id="KW-1185">Reference proteome</keyword>
<gene>
    <name evidence="1" type="ORF">INT43_005341</name>
</gene>
<name>A0A8H7UDP2_MORIS</name>
<accession>A0A8H7UDP2</accession>
<dbReference type="EMBL" id="JAEPQZ010000010">
    <property type="protein sequence ID" value="KAG2176108.1"/>
    <property type="molecule type" value="Genomic_DNA"/>
</dbReference>
<dbReference type="Proteomes" id="UP000654370">
    <property type="component" value="Unassembled WGS sequence"/>
</dbReference>
<evidence type="ECO:0000313" key="1">
    <source>
        <dbReference type="EMBL" id="KAG2176108.1"/>
    </source>
</evidence>
<reference evidence="1" key="1">
    <citation type="submission" date="2020-12" db="EMBL/GenBank/DDBJ databases">
        <title>Metabolic potential, ecology and presence of endohyphal bacteria is reflected in genomic diversity of Mucoromycotina.</title>
        <authorList>
            <person name="Muszewska A."/>
            <person name="Okrasinska A."/>
            <person name="Steczkiewicz K."/>
            <person name="Drgas O."/>
            <person name="Orlowska M."/>
            <person name="Perlinska-Lenart U."/>
            <person name="Aleksandrzak-Piekarczyk T."/>
            <person name="Szatraj K."/>
            <person name="Zielenkiewicz U."/>
            <person name="Pilsyk S."/>
            <person name="Malc E."/>
            <person name="Mieczkowski P."/>
            <person name="Kruszewska J.S."/>
            <person name="Biernat P."/>
            <person name="Pawlowska J."/>
        </authorList>
    </citation>
    <scope>NUCLEOTIDE SEQUENCE</scope>
    <source>
        <strain evidence="1">WA0000067209</strain>
    </source>
</reference>
<protein>
    <submittedName>
        <fullName evidence="1">Uncharacterized protein</fullName>
    </submittedName>
</protein>
<comment type="caution">
    <text evidence="1">The sequence shown here is derived from an EMBL/GenBank/DDBJ whole genome shotgun (WGS) entry which is preliminary data.</text>
</comment>
<organism evidence="1 2">
    <name type="scientific">Mortierella isabellina</name>
    <name type="common">Filamentous fungus</name>
    <name type="synonym">Umbelopsis isabellina</name>
    <dbReference type="NCBI Taxonomy" id="91625"/>
    <lineage>
        <taxon>Eukaryota</taxon>
        <taxon>Fungi</taxon>
        <taxon>Fungi incertae sedis</taxon>
        <taxon>Mucoromycota</taxon>
        <taxon>Mucoromycotina</taxon>
        <taxon>Umbelopsidomycetes</taxon>
        <taxon>Umbelopsidales</taxon>
        <taxon>Umbelopsidaceae</taxon>
        <taxon>Umbelopsis</taxon>
    </lineage>
</organism>
<proteinExistence type="predicted"/>